<dbReference type="GO" id="GO:0030514">
    <property type="term" value="P:negative regulation of BMP signaling pathway"/>
    <property type="evidence" value="ECO:0007669"/>
    <property type="project" value="TreeGrafter"/>
</dbReference>
<feature type="transmembrane region" description="Helical" evidence="8">
    <location>
        <begin position="203"/>
        <end position="223"/>
    </location>
</feature>
<feature type="compositionally biased region" description="Basic and acidic residues" evidence="7">
    <location>
        <begin position="663"/>
        <end position="672"/>
    </location>
</feature>
<evidence type="ECO:0000256" key="4">
    <source>
        <dbReference type="ARBA" id="ARBA00022989"/>
    </source>
</evidence>
<dbReference type="InterPro" id="IPR012677">
    <property type="entry name" value="Nucleotide-bd_a/b_plait_sf"/>
</dbReference>
<gene>
    <name evidence="9" type="ORF">CTOB1V02_LOCUS10536</name>
</gene>
<dbReference type="Gene3D" id="3.30.70.330">
    <property type="match status" value="1"/>
</dbReference>
<protein>
    <submittedName>
        <fullName evidence="9">Uncharacterized protein</fullName>
    </submittedName>
</protein>
<evidence type="ECO:0000256" key="3">
    <source>
        <dbReference type="ARBA" id="ARBA00022692"/>
    </source>
</evidence>
<dbReference type="AlphaFoldDB" id="A0A7R8WPP9"/>
<reference evidence="9" key="1">
    <citation type="submission" date="2020-11" db="EMBL/GenBank/DDBJ databases">
        <authorList>
            <person name="Tran Van P."/>
        </authorList>
    </citation>
    <scope>NUCLEOTIDE SEQUENCE</scope>
</reference>
<evidence type="ECO:0000256" key="2">
    <source>
        <dbReference type="ARBA" id="ARBA00022553"/>
    </source>
</evidence>
<evidence type="ECO:0000256" key="6">
    <source>
        <dbReference type="ARBA" id="ARBA00023242"/>
    </source>
</evidence>
<keyword evidence="2" id="KW-0597">Phosphoprotein</keyword>
<evidence type="ECO:0000256" key="7">
    <source>
        <dbReference type="SAM" id="MobiDB-lite"/>
    </source>
</evidence>
<evidence type="ECO:0000256" key="1">
    <source>
        <dbReference type="ARBA" id="ARBA00004473"/>
    </source>
</evidence>
<dbReference type="Pfam" id="PF03020">
    <property type="entry name" value="LEM"/>
    <property type="match status" value="1"/>
</dbReference>
<organism evidence="9">
    <name type="scientific">Cyprideis torosa</name>
    <dbReference type="NCBI Taxonomy" id="163714"/>
    <lineage>
        <taxon>Eukaryota</taxon>
        <taxon>Metazoa</taxon>
        <taxon>Ecdysozoa</taxon>
        <taxon>Arthropoda</taxon>
        <taxon>Crustacea</taxon>
        <taxon>Oligostraca</taxon>
        <taxon>Ostracoda</taxon>
        <taxon>Podocopa</taxon>
        <taxon>Podocopida</taxon>
        <taxon>Cytherocopina</taxon>
        <taxon>Cytheroidea</taxon>
        <taxon>Cytherideidae</taxon>
        <taxon>Cyprideis</taxon>
    </lineage>
</organism>
<evidence type="ECO:0000256" key="5">
    <source>
        <dbReference type="ARBA" id="ARBA00023136"/>
    </source>
</evidence>
<keyword evidence="4 8" id="KW-1133">Transmembrane helix</keyword>
<keyword evidence="6" id="KW-0539">Nucleus</keyword>
<feature type="region of interest" description="Disordered" evidence="7">
    <location>
        <begin position="34"/>
        <end position="178"/>
    </location>
</feature>
<dbReference type="SMART" id="SM00540">
    <property type="entry name" value="LEM"/>
    <property type="match status" value="1"/>
</dbReference>
<dbReference type="Pfam" id="PF09402">
    <property type="entry name" value="MSC"/>
    <property type="match status" value="1"/>
</dbReference>
<dbReference type="EMBL" id="OB665020">
    <property type="protein sequence ID" value="CAD7232705.1"/>
    <property type="molecule type" value="Genomic_DNA"/>
</dbReference>
<dbReference type="SUPFAM" id="SSF63451">
    <property type="entry name" value="LEM domain"/>
    <property type="match status" value="1"/>
</dbReference>
<feature type="compositionally biased region" description="Low complexity" evidence="7">
    <location>
        <begin position="112"/>
        <end position="142"/>
    </location>
</feature>
<dbReference type="Gene3D" id="1.10.10.1180">
    <property type="entry name" value="MAN1, winged-helix domain"/>
    <property type="match status" value="1"/>
</dbReference>
<feature type="compositionally biased region" description="Polar residues" evidence="7">
    <location>
        <begin position="74"/>
        <end position="87"/>
    </location>
</feature>
<keyword evidence="3 8" id="KW-0812">Transmembrane</keyword>
<dbReference type="GO" id="GO:0006998">
    <property type="term" value="P:nuclear envelope organization"/>
    <property type="evidence" value="ECO:0007669"/>
    <property type="project" value="TreeGrafter"/>
</dbReference>
<proteinExistence type="predicted"/>
<keyword evidence="5 8" id="KW-0472">Membrane</keyword>
<accession>A0A7R8WPP9</accession>
<sequence>MNDNELAARLVQLGCSPGPITDTTRSVWTKKLAKLEKEERGNRPRPRPAGTSALYSSGESDVEPSPTVRRRTQTRTSNLNGNFSARRSSPRGVSGEFSDSEIDLSPIRRTPRSTATVTTTVREPLSTPSGLRRPLPRSPLARIAADYPDSPSSAYHHSRYQSEEPVQQPPSYRHQSNSFSHHVLPHQPSLASRLSGWFGARSISSILVLTFVLAFTVLGGIYVKLRWNEEVAQVFDSSKASGSGEPRDVFPVCGDGEEQGDCIPRSIFGQVQAAVPVTIRLLSEHAGISVWCPTNEFATRHVSLSELEAKLVDNGVLPSSTSESGGGLAVDVTKYLALLFFKNPHWRIKALESPPRQAASWDSVKFLESEHTPRYLWCYFKSAITSGSWSLLYLATFVALVVFCVRMFLYEKNRRAEEENEVFLMVEEIGEILRAKKGGPVSVFHLRDQLIPAMERKAKKAIWEKVKQFITEHESRITQEVKNIAGEETACWCWSGPAPTGKRETLRNAGISDGSVARSSSPLSSVVMRKNRSVVDGVLLSPRGKPLESPLMSLWQGEAFNAQEPKVSPTSCLKIKNMYHHGQGMDPDIWPQIVRDAILERCQGIPIWHIAVDPSSPEGLVYLHCPSQTDAGKVFRILQGSWFAGHLISVKYLREERYAQRFPDSKHKKEPMDPQQYTLQEIERARGEK</sequence>
<dbReference type="PANTHER" id="PTHR13428:SF12">
    <property type="entry name" value="INNER NUCLEAR MEMBRANE PROTEIN MAN1"/>
    <property type="match status" value="1"/>
</dbReference>
<dbReference type="InterPro" id="IPR003887">
    <property type="entry name" value="LEM_dom"/>
</dbReference>
<dbReference type="Gene3D" id="1.10.720.40">
    <property type="match status" value="1"/>
</dbReference>
<dbReference type="PROSITE" id="PS50954">
    <property type="entry name" value="LEM"/>
    <property type="match status" value="1"/>
</dbReference>
<dbReference type="FunFam" id="1.10.720.40:FF:000001">
    <property type="entry name" value="LEM domain containing 2, isoform CRA_a"/>
    <property type="match status" value="1"/>
</dbReference>
<feature type="compositionally biased region" description="Polar residues" evidence="7">
    <location>
        <begin position="169"/>
        <end position="178"/>
    </location>
</feature>
<dbReference type="InterPro" id="IPR052277">
    <property type="entry name" value="INM_ESCRT-Associated"/>
</dbReference>
<dbReference type="InterPro" id="IPR041885">
    <property type="entry name" value="MAN1_winged_helix_dom"/>
</dbReference>
<feature type="transmembrane region" description="Helical" evidence="8">
    <location>
        <begin position="391"/>
        <end position="410"/>
    </location>
</feature>
<name>A0A7R8WPP9_9CRUS</name>
<evidence type="ECO:0000313" key="9">
    <source>
        <dbReference type="EMBL" id="CAD7232705.1"/>
    </source>
</evidence>
<dbReference type="InterPro" id="IPR018996">
    <property type="entry name" value="Man1/Src1-like_C"/>
</dbReference>
<comment type="subcellular location">
    <subcellularLocation>
        <location evidence="1">Nucleus inner membrane</location>
        <topology evidence="1">Multi-pass membrane protein</topology>
    </subcellularLocation>
</comment>
<dbReference type="GO" id="GO:0031490">
    <property type="term" value="F:chromatin DNA binding"/>
    <property type="evidence" value="ECO:0007669"/>
    <property type="project" value="TreeGrafter"/>
</dbReference>
<dbReference type="PANTHER" id="PTHR13428">
    <property type="entry name" value="INNER NUCLEAR MEMBRANE PROTEIN MAN1 LEM DOMAIN CONTAINING PROTEIN"/>
    <property type="match status" value="1"/>
</dbReference>
<feature type="region of interest" description="Disordered" evidence="7">
    <location>
        <begin position="663"/>
        <end position="689"/>
    </location>
</feature>
<dbReference type="InterPro" id="IPR011015">
    <property type="entry name" value="LEM/LEM-like_dom_sf"/>
</dbReference>
<evidence type="ECO:0000256" key="8">
    <source>
        <dbReference type="SAM" id="Phobius"/>
    </source>
</evidence>
<dbReference type="OrthoDB" id="118234at2759"/>
<dbReference type="GO" id="GO:0005637">
    <property type="term" value="C:nuclear inner membrane"/>
    <property type="evidence" value="ECO:0007669"/>
    <property type="project" value="UniProtKB-SubCell"/>
</dbReference>
<dbReference type="CDD" id="cd12934">
    <property type="entry name" value="LEM"/>
    <property type="match status" value="1"/>
</dbReference>